<sequence length="119" mass="13967">MSTLSMLEQITVTAVKTSGVKDIYKYAKDQQFIYIKYNFVSELSELIKLKLSTEETCFIQQHHKHVYCLTYLKNKWTGNYDAIFFMGGLEMINGLDRYEANKHLKSLHMVARVIRTTFL</sequence>
<evidence type="ECO:0000313" key="2">
    <source>
        <dbReference type="Proteomes" id="UP000307164"/>
    </source>
</evidence>
<dbReference type="RefSeq" id="WP_138676043.1">
    <property type="nucleotide sequence ID" value="NZ_PNBW01000188.1"/>
</dbReference>
<gene>
    <name evidence="1" type="ORF">CWC20_21010</name>
</gene>
<organism evidence="1 2">
    <name type="scientific">Pseudoalteromonas aurantia</name>
    <dbReference type="NCBI Taxonomy" id="43654"/>
    <lineage>
        <taxon>Bacteria</taxon>
        <taxon>Pseudomonadati</taxon>
        <taxon>Pseudomonadota</taxon>
        <taxon>Gammaproteobacteria</taxon>
        <taxon>Alteromonadales</taxon>
        <taxon>Pseudoalteromonadaceae</taxon>
        <taxon>Pseudoalteromonas</taxon>
    </lineage>
</organism>
<evidence type="ECO:0000313" key="1">
    <source>
        <dbReference type="EMBL" id="TMO69055.1"/>
    </source>
</evidence>
<proteinExistence type="predicted"/>
<protein>
    <submittedName>
        <fullName evidence="1">Uncharacterized protein</fullName>
    </submittedName>
</protein>
<dbReference type="Proteomes" id="UP000307164">
    <property type="component" value="Unassembled WGS sequence"/>
</dbReference>
<reference evidence="2" key="1">
    <citation type="submission" date="2019-06" db="EMBL/GenBank/DDBJ databases">
        <title>Co-occurence of chitin degradation, pigmentation and bioactivity in marine Pseudoalteromonas.</title>
        <authorList>
            <person name="Sonnenschein E.C."/>
            <person name="Bech P.K."/>
        </authorList>
    </citation>
    <scope>NUCLEOTIDE SEQUENCE [LARGE SCALE GENOMIC DNA]</scope>
    <source>
        <strain evidence="2">S3895</strain>
    </source>
</reference>
<keyword evidence="2" id="KW-1185">Reference proteome</keyword>
<accession>A0ABY2VRY7</accession>
<name>A0ABY2VRY7_9GAMM</name>
<comment type="caution">
    <text evidence="1">The sequence shown here is derived from an EMBL/GenBank/DDBJ whole genome shotgun (WGS) entry which is preliminary data.</text>
</comment>
<dbReference type="EMBL" id="PNBW01000188">
    <property type="protein sequence ID" value="TMO69055.1"/>
    <property type="molecule type" value="Genomic_DNA"/>
</dbReference>